<sequence>MPGMARPPALGEPSDEEQASPVLVEGTGAAQMRGGAGTVGHLAQGVRSWMRRRRMGSLP</sequence>
<gene>
    <name evidence="2" type="ordered locus">SCAB_23701</name>
</gene>
<keyword evidence="3" id="KW-1185">Reference proteome</keyword>
<dbReference type="AlphaFoldDB" id="C9YZ28"/>
<dbReference type="EMBL" id="FN554889">
    <property type="protein sequence ID" value="CBG69483.1"/>
    <property type="molecule type" value="Genomic_DNA"/>
</dbReference>
<accession>C9YZ28</accession>
<feature type="region of interest" description="Disordered" evidence="1">
    <location>
        <begin position="31"/>
        <end position="59"/>
    </location>
</feature>
<dbReference type="STRING" id="680198.SCAB_23701"/>
<feature type="region of interest" description="Disordered" evidence="1">
    <location>
        <begin position="1"/>
        <end position="20"/>
    </location>
</feature>
<evidence type="ECO:0000313" key="2">
    <source>
        <dbReference type="EMBL" id="CBG69483.1"/>
    </source>
</evidence>
<reference evidence="2 3" key="1">
    <citation type="journal article" date="2010" name="Mol. Plant Microbe Interact.">
        <title>Streptomyces scabies 87-22 contains a coronafacic acid-like biosynthetic cluster that contributes to plant-microbe interactions.</title>
        <authorList>
            <person name="Bignell D.R."/>
            <person name="Seipke R.F."/>
            <person name="Huguet-Tapia J.C."/>
            <person name="Chambers A.H."/>
            <person name="Parry R.J."/>
            <person name="Loria R."/>
        </authorList>
    </citation>
    <scope>NUCLEOTIDE SEQUENCE [LARGE SCALE GENOMIC DNA]</scope>
    <source>
        <strain evidence="2 3">87.22</strain>
    </source>
</reference>
<feature type="compositionally biased region" description="Basic residues" evidence="1">
    <location>
        <begin position="49"/>
        <end position="59"/>
    </location>
</feature>
<proteinExistence type="predicted"/>
<dbReference type="KEGG" id="scb:SCAB_23701"/>
<evidence type="ECO:0000256" key="1">
    <source>
        <dbReference type="SAM" id="MobiDB-lite"/>
    </source>
</evidence>
<protein>
    <submittedName>
        <fullName evidence="2">Uncharacterized protein</fullName>
    </submittedName>
</protein>
<dbReference type="Proteomes" id="UP000001444">
    <property type="component" value="Chromosome"/>
</dbReference>
<dbReference type="HOGENOM" id="CLU_2959049_0_0_11"/>
<organism evidence="2 3">
    <name type="scientific">Streptomyces scabiei (strain 87.22)</name>
    <dbReference type="NCBI Taxonomy" id="680198"/>
    <lineage>
        <taxon>Bacteria</taxon>
        <taxon>Bacillati</taxon>
        <taxon>Actinomycetota</taxon>
        <taxon>Actinomycetes</taxon>
        <taxon>Kitasatosporales</taxon>
        <taxon>Streptomycetaceae</taxon>
        <taxon>Streptomyces</taxon>
    </lineage>
</organism>
<evidence type="ECO:0000313" key="3">
    <source>
        <dbReference type="Proteomes" id="UP000001444"/>
    </source>
</evidence>
<name>C9YZ28_STRSW</name>